<feature type="region of interest" description="Disordered" evidence="1">
    <location>
        <begin position="863"/>
        <end position="905"/>
    </location>
</feature>
<comment type="caution">
    <text evidence="2">The sequence shown here is derived from an EMBL/GenBank/DDBJ whole genome shotgun (WGS) entry which is preliminary data.</text>
</comment>
<reference evidence="2 3" key="1">
    <citation type="submission" date="2019-08" db="EMBL/GenBank/DDBJ databases">
        <title>Marinobacter ZYF650 sp. nov., a marine bacterium isolated from seawater of the Mariana trench.</title>
        <authorList>
            <person name="Ahmad W."/>
        </authorList>
    </citation>
    <scope>NUCLEOTIDE SEQUENCE [LARGE SCALE GENOMIC DNA]</scope>
    <source>
        <strain evidence="2 3">ZYF650</strain>
    </source>
</reference>
<evidence type="ECO:0000256" key="1">
    <source>
        <dbReference type="SAM" id="MobiDB-lite"/>
    </source>
</evidence>
<dbReference type="RefSeq" id="WP_149600226.1">
    <property type="nucleotide sequence ID" value="NZ_VTUU01000004.1"/>
</dbReference>
<dbReference type="EMBL" id="VTUU01000004">
    <property type="protein sequence ID" value="KAA1173830.1"/>
    <property type="molecule type" value="Genomic_DNA"/>
</dbReference>
<feature type="region of interest" description="Disordered" evidence="1">
    <location>
        <begin position="1206"/>
        <end position="1250"/>
    </location>
</feature>
<feature type="compositionally biased region" description="Basic and acidic residues" evidence="1">
    <location>
        <begin position="1170"/>
        <end position="1181"/>
    </location>
</feature>
<accession>A0A5B0VGU9</accession>
<feature type="compositionally biased region" description="Low complexity" evidence="1">
    <location>
        <begin position="258"/>
        <end position="270"/>
    </location>
</feature>
<proteinExistence type="predicted"/>
<sequence length="1630" mass="180250">MPDFLKLRIEPKESVDSVEAETLQVRLSYEIPGKDDEGEPITHPGSELVRLDRNARAEARIEPVALDKPVSAILENRQGLEIADLGSVNTAAAANDEAVVLAIPAATIKQALTRLEPDEQPALVRSGRFIRLGKPEQRFDGYALSVDLVDTAAKQNALKALLGLADGAALQTNAKQVPLDATTAGQLGALSLTAADLKFDGSFQIRRPFHPRTEAPGWVWMLNGPELLIGYREDAELRVPQHDLRILLPWQDDEPAVTDGTPSDSTSGSTNPPLDVDEGSLLNEPDLFSDDPGSFCKPFSNPARILGERRFHTVFRVEQPEIESTSNNRPDYSGLLHPKDMIQPMVAMNAMVASPVGGGNVVSPVPTITNLGSGLNRFIPRDSSILRPPSSAVDFLPFPKLPWRNRRQPVGPDNPIDWDGDSTQYQALSVAGGHIMEWRVQWRSNGYSLGDVAHTLTLAPRQTRRIVKLDWRRREQSVRRERTEFGEEVAQTTLRERDYNDAVRSNLNEWSKGGSKSQTTGVAGGIGFAMGPVVIGGGAAHGRASSSSWQQGGRSVAAAEEQSLRDAVRQFGDSLRQFESTVVNEVSQDESIEGVSEVVRNPNYCHSLTVIYHEILRHMRVDTVLAGVRECLFVPFSIRPFTLARIARWQDIFERYLLKPELRWALKYSDEIARSWAGVELPPDGPRKSQYLVSLSGSIYIKLGIERPRDEVMSDEIDDQLKEDGAVGERVTTKVWQTYASILPIPVGQIVARIRSYTASQRDTYFQREIAPAMARRWVDRLTVSASSGPLQGADFTLVGEYGFNRTVRVDFTVPAAALQDARRESIETLILSATEHLPKGSVANVTDANVEFHTDHYHRRVNSSGGTDDLISPPAWDDDESTRPAPTESATLSFTASHWENQNPRRKAEEAIDKILDHVNDNLHYYHKVLWWTMDRDELYMLLDGFAISTSDRRSIASVVEREPIAILGNALVFRVAAGAFLGVNGHKSYEDAFKYYKGEGAPSTPMRVSLPTDGLYAQAIMDQCEACEEHEGSTDWVLNDDDPALAEFPSNFFDSRRSQPQNTTPTDMPDSIINLQNAPAAPAPQGFGDILSTLGSNSAFRDMAGLEGTQKNALGALNSAANLAGQFGGFALQARLAELQAERDAGKNFDKKRAAVDRAVKNGSISKSDGEAALRKEAEQMGQKTAKGVSDRAKSIIDDFGNNRDVTITEQDTDGSRTVTVKKPEPTDSGDDQNKPPQKKEPTAAELDEQRRLEAQAPLYFLEEKRPGVWELVLLNFAVESSKLKPGHEEGLRAASHLMTEDPSLGTYKTEAYTSTTGSAAFNKELAWKRARSALDGIREKGIPDVQIDGTEFSTFRIQPVGEARSLASYLRDNGYPIPDTLPAENPYDRGVVIQLSVYPELRQVDAAAPYWKQPTKDWRMRLLYPKDDTGPDLSIPTSVKDVFNLGRYGEVDFEAYGIYDVNGTPKNGPLIKGSLRGNLIKAVALAKSQRDDWTDWLELTLDHAPMATVEQDWHSAEVSLIGGQLDMFISKLFDSNPILRNLVDIEDVLEEIRSQYNIPQGGQYVLRILRHMTSFTAPFTFEHIEHERILFVALQVPLPDIVEEWIGGIPPAEFAIASIAAQPFVDN</sequence>
<organism evidence="2 3">
    <name type="scientific">Marinobacter salinexigens</name>
    <dbReference type="NCBI Taxonomy" id="2919747"/>
    <lineage>
        <taxon>Bacteria</taxon>
        <taxon>Pseudomonadati</taxon>
        <taxon>Pseudomonadota</taxon>
        <taxon>Gammaproteobacteria</taxon>
        <taxon>Pseudomonadales</taxon>
        <taxon>Marinobacteraceae</taxon>
        <taxon>Marinobacter</taxon>
    </lineage>
</organism>
<feature type="region of interest" description="Disordered" evidence="1">
    <location>
        <begin position="1056"/>
        <end position="1081"/>
    </location>
</feature>
<feature type="compositionally biased region" description="Polar residues" evidence="1">
    <location>
        <begin position="889"/>
        <end position="903"/>
    </location>
</feature>
<feature type="region of interest" description="Disordered" evidence="1">
    <location>
        <begin position="250"/>
        <end position="281"/>
    </location>
</feature>
<dbReference type="InterPro" id="IPR036737">
    <property type="entry name" value="OmpA-like_sf"/>
</dbReference>
<feature type="compositionally biased region" description="Basic and acidic residues" evidence="1">
    <location>
        <begin position="1224"/>
        <end position="1250"/>
    </location>
</feature>
<evidence type="ECO:0000313" key="2">
    <source>
        <dbReference type="EMBL" id="KAA1173830.1"/>
    </source>
</evidence>
<evidence type="ECO:0000313" key="3">
    <source>
        <dbReference type="Proteomes" id="UP000323161"/>
    </source>
</evidence>
<dbReference type="SUPFAM" id="SSF103088">
    <property type="entry name" value="OmpA-like"/>
    <property type="match status" value="1"/>
</dbReference>
<dbReference type="Gene3D" id="3.30.1330.60">
    <property type="entry name" value="OmpA-like domain"/>
    <property type="match status" value="1"/>
</dbReference>
<feature type="region of interest" description="Disordered" evidence="1">
    <location>
        <begin position="1169"/>
        <end position="1194"/>
    </location>
</feature>
<dbReference type="Proteomes" id="UP000323161">
    <property type="component" value="Unassembled WGS sequence"/>
</dbReference>
<keyword evidence="3" id="KW-1185">Reference proteome</keyword>
<gene>
    <name evidence="2" type="ORF">FWJ25_10450</name>
</gene>
<protein>
    <submittedName>
        <fullName evidence="2">OmpA family protein</fullName>
    </submittedName>
</protein>
<name>A0A5B0VGU9_9GAMM</name>